<accession>A0A5M9M5U4</accession>
<dbReference type="PROSITE" id="PS00463">
    <property type="entry name" value="ZN2_CY6_FUNGAL_1"/>
    <property type="match status" value="1"/>
</dbReference>
<dbReference type="GO" id="GO:0000981">
    <property type="term" value="F:DNA-binding transcription factor activity, RNA polymerase II-specific"/>
    <property type="evidence" value="ECO:0007669"/>
    <property type="project" value="InterPro"/>
</dbReference>
<dbReference type="SUPFAM" id="SSF57701">
    <property type="entry name" value="Zn2/Cys6 DNA-binding domain"/>
    <property type="match status" value="1"/>
</dbReference>
<comment type="caution">
    <text evidence="6">The sequence shown here is derived from an EMBL/GenBank/DDBJ whole genome shotgun (WGS) entry which is preliminary data.</text>
</comment>
<evidence type="ECO:0000259" key="5">
    <source>
        <dbReference type="PROSITE" id="PS50048"/>
    </source>
</evidence>
<gene>
    <name evidence="6" type="ORF">ATNIH1004_011376</name>
</gene>
<feature type="domain" description="Zn(2)-C6 fungal-type" evidence="5">
    <location>
        <begin position="9"/>
        <end position="37"/>
    </location>
</feature>
<keyword evidence="4" id="KW-0539">Nucleus</keyword>
<dbReference type="GO" id="GO:0009893">
    <property type="term" value="P:positive regulation of metabolic process"/>
    <property type="evidence" value="ECO:0007669"/>
    <property type="project" value="UniProtKB-ARBA"/>
</dbReference>
<dbReference type="SMART" id="SM00066">
    <property type="entry name" value="GAL4"/>
    <property type="match status" value="1"/>
</dbReference>
<protein>
    <recommendedName>
        <fullName evidence="5">Zn(2)-C6 fungal-type domain-containing protein</fullName>
    </recommendedName>
</protein>
<evidence type="ECO:0000313" key="7">
    <source>
        <dbReference type="Proteomes" id="UP000324241"/>
    </source>
</evidence>
<dbReference type="InterPro" id="IPR001138">
    <property type="entry name" value="Zn2Cys6_DnaBD"/>
</dbReference>
<proteinExistence type="predicted"/>
<dbReference type="Pfam" id="PF00172">
    <property type="entry name" value="Zn_clus"/>
    <property type="match status" value="1"/>
</dbReference>
<name>A0A5M9M5U4_9EURO</name>
<dbReference type="RefSeq" id="XP_033421794.1">
    <property type="nucleotide sequence ID" value="XM_033575939.1"/>
</dbReference>
<dbReference type="InterPro" id="IPR053175">
    <property type="entry name" value="DHMBA_Reg_Transcription_Factor"/>
</dbReference>
<dbReference type="CDD" id="cd00067">
    <property type="entry name" value="GAL4"/>
    <property type="match status" value="1"/>
</dbReference>
<keyword evidence="1" id="KW-0805">Transcription regulation</keyword>
<dbReference type="PANTHER" id="PTHR38791">
    <property type="entry name" value="ZN(II)2CYS6 TRANSCRIPTION FACTOR (EUROFUNG)-RELATED-RELATED"/>
    <property type="match status" value="1"/>
</dbReference>
<dbReference type="EMBL" id="QUQM01000008">
    <property type="protein sequence ID" value="KAA8642432.1"/>
    <property type="molecule type" value="Genomic_DNA"/>
</dbReference>
<dbReference type="GeneID" id="54334077"/>
<dbReference type="AlphaFoldDB" id="A0A5M9M5U4"/>
<keyword evidence="3" id="KW-0804">Transcription</keyword>
<evidence type="ECO:0000256" key="1">
    <source>
        <dbReference type="ARBA" id="ARBA00023015"/>
    </source>
</evidence>
<dbReference type="PROSITE" id="PS50048">
    <property type="entry name" value="ZN2_CY6_FUNGAL_2"/>
    <property type="match status" value="1"/>
</dbReference>
<evidence type="ECO:0000256" key="3">
    <source>
        <dbReference type="ARBA" id="ARBA00023163"/>
    </source>
</evidence>
<dbReference type="VEuPathDB" id="FungiDB:EYZ11_005598"/>
<evidence type="ECO:0000256" key="4">
    <source>
        <dbReference type="ARBA" id="ARBA00023242"/>
    </source>
</evidence>
<dbReference type="Gene3D" id="4.10.240.10">
    <property type="entry name" value="Zn(2)-C6 fungal-type DNA-binding domain"/>
    <property type="match status" value="1"/>
</dbReference>
<reference evidence="6 7" key="1">
    <citation type="submission" date="2019-08" db="EMBL/GenBank/DDBJ databases">
        <title>The genome sequence of a newly discovered highly antifungal drug resistant Aspergillus species, Aspergillus tanneri NIH 1004.</title>
        <authorList>
            <person name="Mounaud S."/>
            <person name="Singh I."/>
            <person name="Joardar V."/>
            <person name="Pakala S."/>
            <person name="Pakala S."/>
            <person name="Venepally P."/>
            <person name="Chung J.K."/>
            <person name="Losada L."/>
            <person name="Nierman W.C."/>
        </authorList>
    </citation>
    <scope>NUCLEOTIDE SEQUENCE [LARGE SCALE GENOMIC DNA]</scope>
    <source>
        <strain evidence="6 7">NIH1004</strain>
    </source>
</reference>
<organism evidence="6 7">
    <name type="scientific">Aspergillus tanneri</name>
    <dbReference type="NCBI Taxonomy" id="1220188"/>
    <lineage>
        <taxon>Eukaryota</taxon>
        <taxon>Fungi</taxon>
        <taxon>Dikarya</taxon>
        <taxon>Ascomycota</taxon>
        <taxon>Pezizomycotina</taxon>
        <taxon>Eurotiomycetes</taxon>
        <taxon>Eurotiomycetidae</taxon>
        <taxon>Eurotiales</taxon>
        <taxon>Aspergillaceae</taxon>
        <taxon>Aspergillus</taxon>
        <taxon>Aspergillus subgen. Circumdati</taxon>
    </lineage>
</organism>
<sequence length="505" mass="54958">MVYFGPSRGCETCKKRRKKCDETRPSCLRCLKTGRTCRGYEETGNLIFRQHDAPISKSFQFQLPFKSMARKCSLSPRVPVPGTDTLPEDGPPKEIPDNLIEEFAIRAFFHDYCVAPVNTALSRGFLGGLELMVQRLGLQSPVANACKAVAFASHGLKLSRPFLTQKAETLYHELLVSLTRSTQNPALAAGPEMLVIAILLGLYEMIIAGETNPGHHNAHAGGVAAILQIENSPLSLLQAARSGHPLVLNRMVQNNGLFTSSRSGGGGQNLDCLLLKLGSLWQKSENFLSTSPGPLFFDELYGLKEEAKTLDQDLALWQKDQGDDFKPTTIGYVSPGQDPSSPGVGCWSGRVDTYVDLYVAGVWNVSRIARCFLINLVLRLSSILDGIGDHSQELQDVLQQLGDIIASIPYHLTEDLLGFVAQGGKSPKITSPGRPVGGLLLLHPVYVASQLPVVPAEMQVYMRKCLAWIGTHMGIGQASLLAKAPQIEGQYFVCGCMIIWAGLLV</sequence>
<evidence type="ECO:0000256" key="2">
    <source>
        <dbReference type="ARBA" id="ARBA00023125"/>
    </source>
</evidence>
<dbReference type="GO" id="GO:0008270">
    <property type="term" value="F:zinc ion binding"/>
    <property type="evidence" value="ECO:0007669"/>
    <property type="project" value="InterPro"/>
</dbReference>
<dbReference type="OrthoDB" id="3525185at2759"/>
<evidence type="ECO:0000313" key="6">
    <source>
        <dbReference type="EMBL" id="KAA8642432.1"/>
    </source>
</evidence>
<dbReference type="GO" id="GO:0003677">
    <property type="term" value="F:DNA binding"/>
    <property type="evidence" value="ECO:0007669"/>
    <property type="project" value="UniProtKB-KW"/>
</dbReference>
<dbReference type="Proteomes" id="UP000324241">
    <property type="component" value="Unassembled WGS sequence"/>
</dbReference>
<dbReference type="InterPro" id="IPR036864">
    <property type="entry name" value="Zn2-C6_fun-type_DNA-bd_sf"/>
</dbReference>
<keyword evidence="2" id="KW-0238">DNA-binding</keyword>
<dbReference type="PANTHER" id="PTHR38791:SF5">
    <property type="entry name" value="TRANSCRIPTION FACTOR DBAG-RELATED"/>
    <property type="match status" value="1"/>
</dbReference>